<dbReference type="EMBL" id="VCHE01000034">
    <property type="protein sequence ID" value="KAB2575339.1"/>
    <property type="molecule type" value="Genomic_DNA"/>
</dbReference>
<protein>
    <submittedName>
        <fullName evidence="2">Uncharacterized protein</fullName>
    </submittedName>
</protein>
<name>A0A5N5DC62_9PEZI</name>
<keyword evidence="3" id="KW-1185">Reference proteome</keyword>
<evidence type="ECO:0000313" key="2">
    <source>
        <dbReference type="EMBL" id="KAB2575339.1"/>
    </source>
</evidence>
<feature type="region of interest" description="Disordered" evidence="1">
    <location>
        <begin position="27"/>
        <end position="53"/>
    </location>
</feature>
<evidence type="ECO:0000256" key="1">
    <source>
        <dbReference type="SAM" id="MobiDB-lite"/>
    </source>
</evidence>
<comment type="caution">
    <text evidence="2">The sequence shown here is derived from an EMBL/GenBank/DDBJ whole genome shotgun (WGS) entry which is preliminary data.</text>
</comment>
<gene>
    <name evidence="2" type="ORF">DBV05_g6030</name>
</gene>
<reference evidence="2 3" key="1">
    <citation type="journal article" date="2019" name="Sci. Rep.">
        <title>A multi-omics analysis of the grapevine pathogen Lasiodiplodia theobromae reveals that temperature affects the expression of virulence- and pathogenicity-related genes.</title>
        <authorList>
            <person name="Felix C."/>
            <person name="Meneses R."/>
            <person name="Goncalves M.F.M."/>
            <person name="Tilleman L."/>
            <person name="Duarte A.S."/>
            <person name="Jorrin-Novo J.V."/>
            <person name="Van de Peer Y."/>
            <person name="Deforce D."/>
            <person name="Van Nieuwerburgh F."/>
            <person name="Esteves A.C."/>
            <person name="Alves A."/>
        </authorList>
    </citation>
    <scope>NUCLEOTIDE SEQUENCE [LARGE SCALE GENOMIC DNA]</scope>
    <source>
        <strain evidence="2 3">LA-SOL3</strain>
    </source>
</reference>
<evidence type="ECO:0000313" key="3">
    <source>
        <dbReference type="Proteomes" id="UP000325902"/>
    </source>
</evidence>
<sequence>MRLQRSNNLIILSTNHTRIPLISDHTTRLSSTTHPNSTTQPITTTQSSSTTQPSNIMHLTTRTHALFSLPINNNQDHIPFRTIRAMYIPAIKHNRMLPRIIRTQATNHSTKATSRTST</sequence>
<feature type="compositionally biased region" description="Low complexity" evidence="1">
    <location>
        <begin position="32"/>
        <end position="53"/>
    </location>
</feature>
<accession>A0A5N5DC62</accession>
<dbReference type="AlphaFoldDB" id="A0A5N5DC62"/>
<proteinExistence type="predicted"/>
<organism evidence="2 3">
    <name type="scientific">Lasiodiplodia theobromae</name>
    <dbReference type="NCBI Taxonomy" id="45133"/>
    <lineage>
        <taxon>Eukaryota</taxon>
        <taxon>Fungi</taxon>
        <taxon>Dikarya</taxon>
        <taxon>Ascomycota</taxon>
        <taxon>Pezizomycotina</taxon>
        <taxon>Dothideomycetes</taxon>
        <taxon>Dothideomycetes incertae sedis</taxon>
        <taxon>Botryosphaeriales</taxon>
        <taxon>Botryosphaeriaceae</taxon>
        <taxon>Lasiodiplodia</taxon>
    </lineage>
</organism>
<dbReference type="Proteomes" id="UP000325902">
    <property type="component" value="Unassembled WGS sequence"/>
</dbReference>